<reference evidence="2" key="1">
    <citation type="submission" date="2013-09" db="EMBL/GenBank/DDBJ databases">
        <title>Corchorus olitorius genome sequencing.</title>
        <authorList>
            <person name="Alam M."/>
            <person name="Haque M.S."/>
            <person name="Islam M.S."/>
            <person name="Emdad E.M."/>
            <person name="Islam M.M."/>
            <person name="Ahmed B."/>
            <person name="Halim A."/>
            <person name="Hossen Q.M.M."/>
            <person name="Hossain M.Z."/>
            <person name="Ahmed R."/>
            <person name="Khan M.M."/>
            <person name="Islam R."/>
            <person name="Rashid M.M."/>
            <person name="Khan S.A."/>
            <person name="Rahman M.S."/>
            <person name="Alam M."/>
            <person name="Yahiya A.S."/>
            <person name="Khan M.S."/>
            <person name="Azam M.S."/>
            <person name="Haque T."/>
            <person name="Lashkar M.Z.H."/>
            <person name="Akhand A.I."/>
            <person name="Morshed G."/>
            <person name="Roy S."/>
            <person name="Uddin K.S."/>
            <person name="Rabeya T."/>
            <person name="Hossain A.S."/>
            <person name="Chowdhury A."/>
            <person name="Snigdha A.R."/>
            <person name="Mortoza M.S."/>
            <person name="Matin S.A."/>
            <person name="Hoque S.M.E."/>
            <person name="Islam M.K."/>
            <person name="Roy D.K."/>
            <person name="Haider R."/>
            <person name="Moosa M.M."/>
            <person name="Elias S.M."/>
            <person name="Hasan A.M."/>
            <person name="Jahan S."/>
            <person name="Shafiuddin M."/>
            <person name="Mahmood N."/>
            <person name="Shommy N.S."/>
        </authorList>
    </citation>
    <scope>NUCLEOTIDE SEQUENCE [LARGE SCALE GENOMIC DNA]</scope>
    <source>
        <strain evidence="2">cv. O-4</strain>
    </source>
</reference>
<organism evidence="1 2">
    <name type="scientific">Corchorus olitorius</name>
    <dbReference type="NCBI Taxonomy" id="93759"/>
    <lineage>
        <taxon>Eukaryota</taxon>
        <taxon>Viridiplantae</taxon>
        <taxon>Streptophyta</taxon>
        <taxon>Embryophyta</taxon>
        <taxon>Tracheophyta</taxon>
        <taxon>Spermatophyta</taxon>
        <taxon>Magnoliopsida</taxon>
        <taxon>eudicotyledons</taxon>
        <taxon>Gunneridae</taxon>
        <taxon>Pentapetalae</taxon>
        <taxon>rosids</taxon>
        <taxon>malvids</taxon>
        <taxon>Malvales</taxon>
        <taxon>Malvaceae</taxon>
        <taxon>Grewioideae</taxon>
        <taxon>Apeibeae</taxon>
        <taxon>Corchorus</taxon>
    </lineage>
</organism>
<dbReference type="Proteomes" id="UP000187203">
    <property type="component" value="Unassembled WGS sequence"/>
</dbReference>
<dbReference type="EMBL" id="AWUE01018387">
    <property type="protein sequence ID" value="OMO80730.1"/>
    <property type="molecule type" value="Genomic_DNA"/>
</dbReference>
<protein>
    <submittedName>
        <fullName evidence="1">Cytochrome c oxidase subunit 3</fullName>
    </submittedName>
</protein>
<proteinExistence type="predicted"/>
<sequence length="150" mass="17011">MEAYRSKAKLLQSRNLAMRSSWFSSMSLLSPSATISWFDLDKQQPGLKLPEPKVLRERAWVFSMEARKNCRMIPFLRMGRESCGVFREKWSVGRPRALCVSVEMGSVYPENELAVLSPELIPVIVKIILICFAETVVEDKNQGAELALMG</sequence>
<evidence type="ECO:0000313" key="1">
    <source>
        <dbReference type="EMBL" id="OMO80730.1"/>
    </source>
</evidence>
<keyword evidence="2" id="KW-1185">Reference proteome</keyword>
<evidence type="ECO:0000313" key="2">
    <source>
        <dbReference type="Proteomes" id="UP000187203"/>
    </source>
</evidence>
<name>A0A1R3IDU6_9ROSI</name>
<dbReference type="AlphaFoldDB" id="A0A1R3IDU6"/>
<comment type="caution">
    <text evidence="1">The sequence shown here is derived from an EMBL/GenBank/DDBJ whole genome shotgun (WGS) entry which is preliminary data.</text>
</comment>
<gene>
    <name evidence="1" type="ORF">COLO4_23962</name>
</gene>
<accession>A0A1R3IDU6</accession>